<dbReference type="Proteomes" id="UP001499978">
    <property type="component" value="Unassembled WGS sequence"/>
</dbReference>
<feature type="compositionally biased region" description="Basic and acidic residues" evidence="1">
    <location>
        <begin position="7"/>
        <end position="17"/>
    </location>
</feature>
<organism evidence="2 3">
    <name type="scientific">Pilimelia columellifera subsp. columellifera</name>
    <dbReference type="NCBI Taxonomy" id="706583"/>
    <lineage>
        <taxon>Bacteria</taxon>
        <taxon>Bacillati</taxon>
        <taxon>Actinomycetota</taxon>
        <taxon>Actinomycetes</taxon>
        <taxon>Micromonosporales</taxon>
        <taxon>Micromonosporaceae</taxon>
        <taxon>Pilimelia</taxon>
    </lineage>
</organism>
<dbReference type="EMBL" id="BAAARY010000031">
    <property type="protein sequence ID" value="GAA2532193.1"/>
    <property type="molecule type" value="Genomic_DNA"/>
</dbReference>
<evidence type="ECO:0000256" key="1">
    <source>
        <dbReference type="SAM" id="MobiDB-lite"/>
    </source>
</evidence>
<accession>A0ABN3NSY9</accession>
<name>A0ABN3NSY9_9ACTN</name>
<evidence type="ECO:0000313" key="2">
    <source>
        <dbReference type="EMBL" id="GAA2532193.1"/>
    </source>
</evidence>
<sequence>MLAAVAPRRDPRDREGLARGQARSWEVIGAVRAGGHQQPELPEDALLPELASVTGPTDGQANPRLSTKPGRAAATSPTDK</sequence>
<evidence type="ECO:0000313" key="3">
    <source>
        <dbReference type="Proteomes" id="UP001499978"/>
    </source>
</evidence>
<feature type="compositionally biased region" description="Polar residues" evidence="1">
    <location>
        <begin position="54"/>
        <end position="65"/>
    </location>
</feature>
<comment type="caution">
    <text evidence="2">The sequence shown here is derived from an EMBL/GenBank/DDBJ whole genome shotgun (WGS) entry which is preliminary data.</text>
</comment>
<gene>
    <name evidence="2" type="ORF">GCM10010201_34580</name>
</gene>
<feature type="region of interest" description="Disordered" evidence="1">
    <location>
        <begin position="1"/>
        <end position="20"/>
    </location>
</feature>
<protein>
    <submittedName>
        <fullName evidence="2">Uncharacterized protein</fullName>
    </submittedName>
</protein>
<feature type="region of interest" description="Disordered" evidence="1">
    <location>
        <begin position="33"/>
        <end position="80"/>
    </location>
</feature>
<proteinExistence type="predicted"/>
<keyword evidence="3" id="KW-1185">Reference proteome</keyword>
<reference evidence="2 3" key="1">
    <citation type="journal article" date="2019" name="Int. J. Syst. Evol. Microbiol.">
        <title>The Global Catalogue of Microorganisms (GCM) 10K type strain sequencing project: providing services to taxonomists for standard genome sequencing and annotation.</title>
        <authorList>
            <consortium name="The Broad Institute Genomics Platform"/>
            <consortium name="The Broad Institute Genome Sequencing Center for Infectious Disease"/>
            <person name="Wu L."/>
            <person name="Ma J."/>
        </authorList>
    </citation>
    <scope>NUCLEOTIDE SEQUENCE [LARGE SCALE GENOMIC DNA]</scope>
    <source>
        <strain evidence="2 3">JCM 3367</strain>
    </source>
</reference>